<dbReference type="SUPFAM" id="SSF51735">
    <property type="entry name" value="NAD(P)-binding Rossmann-fold domains"/>
    <property type="match status" value="1"/>
</dbReference>
<dbReference type="PANTHER" id="PTHR44196:SF1">
    <property type="entry name" value="DEHYDROGENASE_REDUCTASE SDR FAMILY MEMBER 7B"/>
    <property type="match status" value="1"/>
</dbReference>
<organism evidence="6 7">
    <name type="scientific">Dyadobacter sandarakinus</name>
    <dbReference type="NCBI Taxonomy" id="2747268"/>
    <lineage>
        <taxon>Bacteria</taxon>
        <taxon>Pseudomonadati</taxon>
        <taxon>Bacteroidota</taxon>
        <taxon>Cytophagia</taxon>
        <taxon>Cytophagales</taxon>
        <taxon>Spirosomataceae</taxon>
        <taxon>Dyadobacter</taxon>
    </lineage>
</organism>
<dbReference type="PROSITE" id="PS00061">
    <property type="entry name" value="ADH_SHORT"/>
    <property type="match status" value="1"/>
</dbReference>
<dbReference type="Pfam" id="PF00106">
    <property type="entry name" value="adh_short"/>
    <property type="match status" value="1"/>
</dbReference>
<protein>
    <submittedName>
        <fullName evidence="6">SDR family NAD(P)-dependent oxidoreductase</fullName>
    </submittedName>
</protein>
<feature type="region of interest" description="Disordered" evidence="4">
    <location>
        <begin position="310"/>
        <end position="345"/>
    </location>
</feature>
<keyword evidence="7" id="KW-1185">Reference proteome</keyword>
<dbReference type="InterPro" id="IPR057326">
    <property type="entry name" value="KR_dom"/>
</dbReference>
<dbReference type="InterPro" id="IPR020904">
    <property type="entry name" value="Sc_DH/Rdtase_CS"/>
</dbReference>
<evidence type="ECO:0000256" key="2">
    <source>
        <dbReference type="ARBA" id="ARBA00023002"/>
    </source>
</evidence>
<accession>A0ABX7I361</accession>
<evidence type="ECO:0000313" key="7">
    <source>
        <dbReference type="Proteomes" id="UP000612680"/>
    </source>
</evidence>
<keyword evidence="2" id="KW-0560">Oxidoreductase</keyword>
<gene>
    <name evidence="6" type="ORF">HWI92_05040</name>
</gene>
<dbReference type="EMBL" id="CP056775">
    <property type="protein sequence ID" value="QRR00315.1"/>
    <property type="molecule type" value="Genomic_DNA"/>
</dbReference>
<sequence length="345" mass="36551">MSTQGNNLIQNHGRTLLATLAAAGVVALARTIYQKMTRVEWEGKTVLITGGSRGLGLELARVLGDQGARIAICARSGDQLQRAEAELQGRNVPVLAISADITNPGDAKKVVETVIAHFGGLDLLINNAGTMLLGPENTMELSDYQRVMDANLWSALHCIQAVLPHFRAQGGGRIANICSIGGKIAVPHMLPYSVSKFAMVGLSEGLAAELKKDHIHVTTVIPNLMRTGSPRNVSVKGDHEGEYAWFKFSDSLPLLSQNAAKAAAEIVEGISNGENEVVLTLTARAAIALNGIAPGSLTTLTQLANRFLPKSDNRSQQSGAESESHATDGPIAALTDEAARRNNEL</sequence>
<dbReference type="RefSeq" id="WP_204661249.1">
    <property type="nucleotide sequence ID" value="NZ_CP056775.1"/>
</dbReference>
<dbReference type="PANTHER" id="PTHR44196">
    <property type="entry name" value="DEHYDROGENASE/REDUCTASE SDR FAMILY MEMBER 7B"/>
    <property type="match status" value="1"/>
</dbReference>
<dbReference type="InterPro" id="IPR002347">
    <property type="entry name" value="SDR_fam"/>
</dbReference>
<evidence type="ECO:0000256" key="3">
    <source>
        <dbReference type="RuleBase" id="RU000363"/>
    </source>
</evidence>
<dbReference type="Proteomes" id="UP000612680">
    <property type="component" value="Chromosome"/>
</dbReference>
<evidence type="ECO:0000313" key="6">
    <source>
        <dbReference type="EMBL" id="QRR00315.1"/>
    </source>
</evidence>
<evidence type="ECO:0000256" key="1">
    <source>
        <dbReference type="ARBA" id="ARBA00006484"/>
    </source>
</evidence>
<feature type="domain" description="Ketoreductase" evidence="5">
    <location>
        <begin position="44"/>
        <end position="227"/>
    </location>
</feature>
<comment type="similarity">
    <text evidence="1 3">Belongs to the short-chain dehydrogenases/reductases (SDR) family.</text>
</comment>
<name>A0ABX7I361_9BACT</name>
<evidence type="ECO:0000256" key="4">
    <source>
        <dbReference type="SAM" id="MobiDB-lite"/>
    </source>
</evidence>
<dbReference type="Gene3D" id="3.40.50.720">
    <property type="entry name" value="NAD(P)-binding Rossmann-like Domain"/>
    <property type="match status" value="1"/>
</dbReference>
<dbReference type="PRINTS" id="PR00080">
    <property type="entry name" value="SDRFAMILY"/>
</dbReference>
<dbReference type="PRINTS" id="PR00081">
    <property type="entry name" value="GDHRDH"/>
</dbReference>
<dbReference type="InterPro" id="IPR036291">
    <property type="entry name" value="NAD(P)-bd_dom_sf"/>
</dbReference>
<dbReference type="SMART" id="SM00822">
    <property type="entry name" value="PKS_KR"/>
    <property type="match status" value="1"/>
</dbReference>
<proteinExistence type="inferred from homology"/>
<reference evidence="6 7" key="1">
    <citation type="submission" date="2020-06" db="EMBL/GenBank/DDBJ databases">
        <title>Dyadobacter sandarakinus sp. nov., isolated from the soil of the Arctic Yellow River Station.</title>
        <authorList>
            <person name="Zhang Y."/>
            <person name="Peng F."/>
        </authorList>
    </citation>
    <scope>NUCLEOTIDE SEQUENCE [LARGE SCALE GENOMIC DNA]</scope>
    <source>
        <strain evidence="6 7">Q3-56</strain>
    </source>
</reference>
<evidence type="ECO:0000259" key="5">
    <source>
        <dbReference type="SMART" id="SM00822"/>
    </source>
</evidence>